<dbReference type="PANTHER" id="PTHR45339:SF1">
    <property type="entry name" value="HYBRID SIGNAL TRANSDUCTION HISTIDINE KINASE J"/>
    <property type="match status" value="1"/>
</dbReference>
<sequence>MKLKKYFYILHSVIFFLLVSNLIISFYYIDKVEDAAHLYDKRQSFQKIASRYKENTDNLTRFARSYAATSNPKYLANFKELLAVQLGEQERSLDDLLPYAQNPKIENKLMQLAGQKISQIELLETQEFSMSEALLLKKAVMSSNELAKIESQAFEIINQRRIEQGSTPTKSDPAIDLLFSKEYEHHKVTINSYIENFITLVNSRINNEYKLAEEQLSFYTYLMIFQKICITLALIISGIVLLKHIAKPLVSLSERVASFTHDNFVKHLDIKSPIHEVNSLSNNFKSLFSRIGEYINELNMQVEKSSVLREKAEVANQAKTDFLANMSHELRTPLNGLMGLQYLLKETPLNDTQSDYVDKLIGSSKSLLFIINDILDWSKIEAGKLKFEKIETNTEQMLDEVLGLTYLQAFDKQLKFSCEIADNVPQLVKVDANRVKQILLNLINNAIKFTNKGQVSVTVSYEQILDENFVVFNISDTGVGIDKVFLDNIFTPFDQGDNSTTRKFGGSGLGLAISKKLATSMHGNLAISSDKGVGTVCTLSLPVSEQSNTNFADIKNDKALSLDVIKSATLDDYKVPHLLADLGINTSYMSLAQAITPSINSDKIKKSELLMYVSSELPLNTLTIKQLQQRYSKINFLWDQKISKHCDVPSSTSNYIQLPLLPNKFLNALQAKHTEMQTESKNDGHWSHYDLSNLNILLAEDVKLNQLVAKQIIAKRNGKVDIANNGIEAISMLYKKHYDVILMDLHMPEMDGYEATMRIRKHKDWDNISIIGLTADIKETTRDLCFEIGMNSFLAKPFNPDELMRTINQHCVPATLEQAN</sequence>
<dbReference type="Pfam" id="PF00072">
    <property type="entry name" value="Response_reg"/>
    <property type="match status" value="1"/>
</dbReference>
<dbReference type="PANTHER" id="PTHR45339">
    <property type="entry name" value="HYBRID SIGNAL TRANSDUCTION HISTIDINE KINASE J"/>
    <property type="match status" value="1"/>
</dbReference>
<evidence type="ECO:0000259" key="7">
    <source>
        <dbReference type="PROSITE" id="PS50109"/>
    </source>
</evidence>
<proteinExistence type="predicted"/>
<keyword evidence="6" id="KW-1133">Transmembrane helix</keyword>
<evidence type="ECO:0000313" key="10">
    <source>
        <dbReference type="Proteomes" id="UP001258994"/>
    </source>
</evidence>
<organism evidence="9 10">
    <name type="scientific">Thalassotalea psychrophila</name>
    <dbReference type="NCBI Taxonomy" id="3065647"/>
    <lineage>
        <taxon>Bacteria</taxon>
        <taxon>Pseudomonadati</taxon>
        <taxon>Pseudomonadota</taxon>
        <taxon>Gammaproteobacteria</taxon>
        <taxon>Alteromonadales</taxon>
        <taxon>Colwelliaceae</taxon>
        <taxon>Thalassotalea</taxon>
    </lineage>
</organism>
<dbReference type="RefSeq" id="WP_348390351.1">
    <property type="nucleotide sequence ID" value="NZ_CP134145.1"/>
</dbReference>
<dbReference type="SMART" id="SM00448">
    <property type="entry name" value="REC"/>
    <property type="match status" value="1"/>
</dbReference>
<dbReference type="InterPro" id="IPR036097">
    <property type="entry name" value="HisK_dim/P_sf"/>
</dbReference>
<dbReference type="Gene3D" id="1.10.287.130">
    <property type="match status" value="1"/>
</dbReference>
<dbReference type="SMART" id="SM00388">
    <property type="entry name" value="HisKA"/>
    <property type="match status" value="1"/>
</dbReference>
<dbReference type="InterPro" id="IPR036890">
    <property type="entry name" value="HATPase_C_sf"/>
</dbReference>
<dbReference type="InterPro" id="IPR005467">
    <property type="entry name" value="His_kinase_dom"/>
</dbReference>
<protein>
    <recommendedName>
        <fullName evidence="2">histidine kinase</fullName>
        <ecNumber evidence="2">2.7.13.3</ecNumber>
    </recommendedName>
</protein>
<dbReference type="CDD" id="cd17546">
    <property type="entry name" value="REC_hyHK_CKI1_RcsC-like"/>
    <property type="match status" value="1"/>
</dbReference>
<evidence type="ECO:0000256" key="1">
    <source>
        <dbReference type="ARBA" id="ARBA00000085"/>
    </source>
</evidence>
<keyword evidence="3 5" id="KW-0597">Phosphoprotein</keyword>
<keyword evidence="4" id="KW-0902">Two-component regulatory system</keyword>
<feature type="transmembrane region" description="Helical" evidence="6">
    <location>
        <begin position="6"/>
        <end position="29"/>
    </location>
</feature>
<evidence type="ECO:0000259" key="8">
    <source>
        <dbReference type="PROSITE" id="PS50110"/>
    </source>
</evidence>
<dbReference type="GO" id="GO:0005524">
    <property type="term" value="F:ATP binding"/>
    <property type="evidence" value="ECO:0007669"/>
    <property type="project" value="UniProtKB-KW"/>
</dbReference>
<dbReference type="SMART" id="SM00387">
    <property type="entry name" value="HATPase_c"/>
    <property type="match status" value="1"/>
</dbReference>
<dbReference type="EMBL" id="CP134145">
    <property type="protein sequence ID" value="WNC71216.1"/>
    <property type="molecule type" value="Genomic_DNA"/>
</dbReference>
<accession>A0ABY9TR82</accession>
<feature type="domain" description="Response regulatory" evidence="8">
    <location>
        <begin position="695"/>
        <end position="811"/>
    </location>
</feature>
<dbReference type="Gene3D" id="3.30.565.10">
    <property type="entry name" value="Histidine kinase-like ATPase, C-terminal domain"/>
    <property type="match status" value="1"/>
</dbReference>
<comment type="catalytic activity">
    <reaction evidence="1">
        <text>ATP + protein L-histidine = ADP + protein N-phospho-L-histidine.</text>
        <dbReference type="EC" id="2.7.13.3"/>
    </reaction>
</comment>
<evidence type="ECO:0000256" key="5">
    <source>
        <dbReference type="PROSITE-ProRule" id="PRU00169"/>
    </source>
</evidence>
<dbReference type="SUPFAM" id="SSF52172">
    <property type="entry name" value="CheY-like"/>
    <property type="match status" value="1"/>
</dbReference>
<dbReference type="Pfam" id="PF00512">
    <property type="entry name" value="HisKA"/>
    <property type="match status" value="1"/>
</dbReference>
<dbReference type="SUPFAM" id="SSF47384">
    <property type="entry name" value="Homodimeric domain of signal transducing histidine kinase"/>
    <property type="match status" value="1"/>
</dbReference>
<keyword evidence="6" id="KW-0812">Transmembrane</keyword>
<feature type="domain" description="Histidine kinase" evidence="7">
    <location>
        <begin position="325"/>
        <end position="545"/>
    </location>
</feature>
<dbReference type="InterPro" id="IPR004358">
    <property type="entry name" value="Sig_transdc_His_kin-like_C"/>
</dbReference>
<dbReference type="PROSITE" id="PS50109">
    <property type="entry name" value="HIS_KIN"/>
    <property type="match status" value="1"/>
</dbReference>
<dbReference type="InterPro" id="IPR001789">
    <property type="entry name" value="Sig_transdc_resp-reg_receiver"/>
</dbReference>
<dbReference type="CDD" id="cd16922">
    <property type="entry name" value="HATPase_EvgS-ArcB-TorS-like"/>
    <property type="match status" value="1"/>
</dbReference>
<dbReference type="InterPro" id="IPR003594">
    <property type="entry name" value="HATPase_dom"/>
</dbReference>
<keyword evidence="10" id="KW-1185">Reference proteome</keyword>
<evidence type="ECO:0000256" key="3">
    <source>
        <dbReference type="ARBA" id="ARBA00022553"/>
    </source>
</evidence>
<reference evidence="10" key="1">
    <citation type="submission" date="2023-09" db="EMBL/GenBank/DDBJ databases">
        <authorList>
            <person name="Li S."/>
            <person name="Li X."/>
            <person name="Zhang C."/>
            <person name="Zhao Z."/>
        </authorList>
    </citation>
    <scope>NUCLEOTIDE SEQUENCE [LARGE SCALE GENOMIC DNA]</scope>
    <source>
        <strain evidence="10">SQ149</strain>
    </source>
</reference>
<gene>
    <name evidence="9" type="ORF">RGQ13_13930</name>
</gene>
<keyword evidence="9" id="KW-0547">Nucleotide-binding</keyword>
<feature type="modified residue" description="4-aspartylphosphate" evidence="5">
    <location>
        <position position="744"/>
    </location>
</feature>
<keyword evidence="6" id="KW-0472">Membrane</keyword>
<evidence type="ECO:0000256" key="6">
    <source>
        <dbReference type="SAM" id="Phobius"/>
    </source>
</evidence>
<dbReference type="CDD" id="cd00082">
    <property type="entry name" value="HisKA"/>
    <property type="match status" value="1"/>
</dbReference>
<name>A0ABY9TR82_9GAMM</name>
<dbReference type="InterPro" id="IPR003661">
    <property type="entry name" value="HisK_dim/P_dom"/>
</dbReference>
<dbReference type="EC" id="2.7.13.3" evidence="2"/>
<dbReference type="Proteomes" id="UP001258994">
    <property type="component" value="Chromosome"/>
</dbReference>
<dbReference type="Gene3D" id="3.40.50.2300">
    <property type="match status" value="1"/>
</dbReference>
<evidence type="ECO:0000313" key="9">
    <source>
        <dbReference type="EMBL" id="WNC71216.1"/>
    </source>
</evidence>
<evidence type="ECO:0000256" key="2">
    <source>
        <dbReference type="ARBA" id="ARBA00012438"/>
    </source>
</evidence>
<dbReference type="SUPFAM" id="SSF55874">
    <property type="entry name" value="ATPase domain of HSP90 chaperone/DNA topoisomerase II/histidine kinase"/>
    <property type="match status" value="1"/>
</dbReference>
<dbReference type="Pfam" id="PF02518">
    <property type="entry name" value="HATPase_c"/>
    <property type="match status" value="1"/>
</dbReference>
<evidence type="ECO:0000256" key="4">
    <source>
        <dbReference type="ARBA" id="ARBA00023012"/>
    </source>
</evidence>
<keyword evidence="9" id="KW-0067">ATP-binding</keyword>
<dbReference type="PRINTS" id="PR00344">
    <property type="entry name" value="BCTRLSENSOR"/>
</dbReference>
<dbReference type="PROSITE" id="PS50110">
    <property type="entry name" value="RESPONSE_REGULATORY"/>
    <property type="match status" value="1"/>
</dbReference>
<dbReference type="InterPro" id="IPR011006">
    <property type="entry name" value="CheY-like_superfamily"/>
</dbReference>